<accession>A0A8X6RYW7</accession>
<dbReference type="InterPro" id="IPR036397">
    <property type="entry name" value="RNaseH_sf"/>
</dbReference>
<name>A0A8X6RYW7_TRICX</name>
<proteinExistence type="predicted"/>
<reference evidence="1" key="1">
    <citation type="submission" date="2020-08" db="EMBL/GenBank/DDBJ databases">
        <title>Multicomponent nature underlies the extraordinary mechanical properties of spider dragline silk.</title>
        <authorList>
            <person name="Kono N."/>
            <person name="Nakamura H."/>
            <person name="Mori M."/>
            <person name="Yoshida Y."/>
            <person name="Ohtoshi R."/>
            <person name="Malay A.D."/>
            <person name="Moran D.A.P."/>
            <person name="Tomita M."/>
            <person name="Numata K."/>
            <person name="Arakawa K."/>
        </authorList>
    </citation>
    <scope>NUCLEOTIDE SEQUENCE</scope>
</reference>
<dbReference type="GO" id="GO:0003676">
    <property type="term" value="F:nucleic acid binding"/>
    <property type="evidence" value="ECO:0007669"/>
    <property type="project" value="InterPro"/>
</dbReference>
<evidence type="ECO:0000313" key="2">
    <source>
        <dbReference type="Proteomes" id="UP000887159"/>
    </source>
</evidence>
<evidence type="ECO:0000313" key="1">
    <source>
        <dbReference type="EMBL" id="GFY01345.1"/>
    </source>
</evidence>
<sequence>MPRVRNRNAYQHVSDFDKSRIVAYRDCGLSYLSTLAQFGRDPMTIVQPGKSLEIRIGVVCKTFARTVRRRLQQYGLSARRPWLRLPLTQHHKKKHLQWWDQQRLWTHECRDVIFSDEYRFCLQHQDSHNRVWRHRGERTLVACVNNYALSLTSIKKIVKLTSIHIGQRRCDSFQFLEEF</sequence>
<dbReference type="EMBL" id="BMAU01021225">
    <property type="protein sequence ID" value="GFY01345.1"/>
    <property type="molecule type" value="Genomic_DNA"/>
</dbReference>
<dbReference type="AlphaFoldDB" id="A0A8X6RYW7"/>
<gene>
    <name evidence="1" type="primary">X975_22190</name>
    <name evidence="1" type="ORF">TNCV_5078111</name>
</gene>
<organism evidence="1 2">
    <name type="scientific">Trichonephila clavipes</name>
    <name type="common">Golden silk orbweaver</name>
    <name type="synonym">Nephila clavipes</name>
    <dbReference type="NCBI Taxonomy" id="2585209"/>
    <lineage>
        <taxon>Eukaryota</taxon>
        <taxon>Metazoa</taxon>
        <taxon>Ecdysozoa</taxon>
        <taxon>Arthropoda</taxon>
        <taxon>Chelicerata</taxon>
        <taxon>Arachnida</taxon>
        <taxon>Araneae</taxon>
        <taxon>Araneomorphae</taxon>
        <taxon>Entelegynae</taxon>
        <taxon>Araneoidea</taxon>
        <taxon>Nephilidae</taxon>
        <taxon>Trichonephila</taxon>
    </lineage>
</organism>
<protein>
    <submittedName>
        <fullName evidence="1">Transposable element Tc1 transposase</fullName>
    </submittedName>
</protein>
<comment type="caution">
    <text evidence="1">The sequence shown here is derived from an EMBL/GenBank/DDBJ whole genome shotgun (WGS) entry which is preliminary data.</text>
</comment>
<dbReference type="Proteomes" id="UP000887159">
    <property type="component" value="Unassembled WGS sequence"/>
</dbReference>
<dbReference type="Gene3D" id="3.30.420.10">
    <property type="entry name" value="Ribonuclease H-like superfamily/Ribonuclease H"/>
    <property type="match status" value="1"/>
</dbReference>
<keyword evidence="2" id="KW-1185">Reference proteome</keyword>